<reference evidence="1" key="1">
    <citation type="submission" date="2019-03" db="EMBL/GenBank/DDBJ databases">
        <title>Single cell metagenomics reveals metabolic interactions within the superorganism composed of flagellate Streblomastix strix and complex community of Bacteroidetes bacteria on its surface.</title>
        <authorList>
            <person name="Treitli S.C."/>
            <person name="Kolisko M."/>
            <person name="Husnik F."/>
            <person name="Keeling P."/>
            <person name="Hampl V."/>
        </authorList>
    </citation>
    <scope>NUCLEOTIDE SEQUENCE</scope>
    <source>
        <strain evidence="1">STM</strain>
    </source>
</reference>
<protein>
    <submittedName>
        <fullName evidence="1">Uncharacterized protein</fullName>
    </submittedName>
</protein>
<accession>A0A5J4P527</accession>
<proteinExistence type="predicted"/>
<name>A0A5J4P527_9ZZZZ</name>
<feature type="non-terminal residue" evidence="1">
    <location>
        <position position="1"/>
    </location>
</feature>
<sequence>SFDNDLANISTSWYSICVMIVRVYTVKRILFSDIATLLLTIAFKS</sequence>
<organism evidence="1">
    <name type="scientific">termite gut metagenome</name>
    <dbReference type="NCBI Taxonomy" id="433724"/>
    <lineage>
        <taxon>unclassified sequences</taxon>
        <taxon>metagenomes</taxon>
        <taxon>organismal metagenomes</taxon>
    </lineage>
</organism>
<gene>
    <name evidence="1" type="ORF">EZS27_043918</name>
</gene>
<evidence type="ECO:0000313" key="1">
    <source>
        <dbReference type="EMBL" id="KAA6304435.1"/>
    </source>
</evidence>
<dbReference type="EMBL" id="SNRY01011514">
    <property type="protein sequence ID" value="KAA6304435.1"/>
    <property type="molecule type" value="Genomic_DNA"/>
</dbReference>
<dbReference type="AlphaFoldDB" id="A0A5J4P527"/>
<comment type="caution">
    <text evidence="1">The sequence shown here is derived from an EMBL/GenBank/DDBJ whole genome shotgun (WGS) entry which is preliminary data.</text>
</comment>